<dbReference type="EMBL" id="KL198180">
    <property type="protein sequence ID" value="KDQ05846.1"/>
    <property type="molecule type" value="Genomic_DNA"/>
</dbReference>
<reference evidence="3" key="1">
    <citation type="journal article" date="2014" name="Proc. Natl. Acad. Sci. U.S.A.">
        <title>Extensive sampling of basidiomycete genomes demonstrates inadequacy of the white-rot/brown-rot paradigm for wood decay fungi.</title>
        <authorList>
            <person name="Riley R."/>
            <person name="Salamov A.A."/>
            <person name="Brown D.W."/>
            <person name="Nagy L.G."/>
            <person name="Floudas D."/>
            <person name="Held B.W."/>
            <person name="Levasseur A."/>
            <person name="Lombard V."/>
            <person name="Morin E."/>
            <person name="Otillar R."/>
            <person name="Lindquist E.A."/>
            <person name="Sun H."/>
            <person name="LaButti K.M."/>
            <person name="Schmutz J."/>
            <person name="Jabbour D."/>
            <person name="Luo H."/>
            <person name="Baker S.E."/>
            <person name="Pisabarro A.G."/>
            <person name="Walton J.D."/>
            <person name="Blanchette R.A."/>
            <person name="Henrissat B."/>
            <person name="Martin F."/>
            <person name="Cullen D."/>
            <person name="Hibbett D.S."/>
            <person name="Grigoriev I.V."/>
        </authorList>
    </citation>
    <scope>NUCLEOTIDE SEQUENCE [LARGE SCALE GENOMIC DNA]</scope>
    <source>
        <strain evidence="3">FD-172 SS1</strain>
    </source>
</reference>
<dbReference type="AlphaFoldDB" id="A0A067M2R8"/>
<sequence>MLVKRLRMLENTPECYRAPRHPSSPSTRTESTHIPSKSFPIPLNLLPAGLLHPSQILSNPRSRHPLHLRLTPTPRTKCFTPPK</sequence>
<proteinExistence type="predicted"/>
<feature type="compositionally biased region" description="Polar residues" evidence="1">
    <location>
        <begin position="23"/>
        <end position="35"/>
    </location>
</feature>
<feature type="region of interest" description="Disordered" evidence="1">
    <location>
        <begin position="56"/>
        <end position="83"/>
    </location>
</feature>
<evidence type="ECO:0000256" key="1">
    <source>
        <dbReference type="SAM" id="MobiDB-lite"/>
    </source>
</evidence>
<dbReference type="Proteomes" id="UP000027195">
    <property type="component" value="Unassembled WGS sequence"/>
</dbReference>
<accession>A0A067M2R8</accession>
<evidence type="ECO:0000313" key="2">
    <source>
        <dbReference type="EMBL" id="KDQ05846.1"/>
    </source>
</evidence>
<dbReference type="InParanoid" id="A0A067M2R8"/>
<organism evidence="2 3">
    <name type="scientific">Botryobasidium botryosum (strain FD-172 SS1)</name>
    <dbReference type="NCBI Taxonomy" id="930990"/>
    <lineage>
        <taxon>Eukaryota</taxon>
        <taxon>Fungi</taxon>
        <taxon>Dikarya</taxon>
        <taxon>Basidiomycota</taxon>
        <taxon>Agaricomycotina</taxon>
        <taxon>Agaricomycetes</taxon>
        <taxon>Cantharellales</taxon>
        <taxon>Botryobasidiaceae</taxon>
        <taxon>Botryobasidium</taxon>
    </lineage>
</organism>
<gene>
    <name evidence="2" type="ORF">BOTBODRAFT_288782</name>
</gene>
<evidence type="ECO:0000313" key="3">
    <source>
        <dbReference type="Proteomes" id="UP000027195"/>
    </source>
</evidence>
<dbReference type="HOGENOM" id="CLU_2542273_0_0_1"/>
<protein>
    <submittedName>
        <fullName evidence="2">Uncharacterized protein</fullName>
    </submittedName>
</protein>
<feature type="region of interest" description="Disordered" evidence="1">
    <location>
        <begin position="10"/>
        <end position="36"/>
    </location>
</feature>
<name>A0A067M2R8_BOTB1</name>
<keyword evidence="3" id="KW-1185">Reference proteome</keyword>